<reference evidence="2" key="1">
    <citation type="journal article" date="2020" name="bioRxiv">
        <title>A rank-normalized archaeal taxonomy based on genome phylogeny resolves widespread incomplete and uneven classifications.</title>
        <authorList>
            <person name="Rinke C."/>
            <person name="Chuvochina M."/>
            <person name="Mussig A.J."/>
            <person name="Chaumeil P.-A."/>
            <person name="Waite D.W."/>
            <person name="Whitman W.B."/>
            <person name="Parks D.H."/>
            <person name="Hugenholtz P."/>
        </authorList>
    </citation>
    <scope>NUCLEOTIDE SEQUENCE</scope>
    <source>
        <strain evidence="2">UBA8849</strain>
    </source>
</reference>
<dbReference type="GO" id="GO:0003824">
    <property type="term" value="F:catalytic activity"/>
    <property type="evidence" value="ECO:0007669"/>
    <property type="project" value="InterPro"/>
</dbReference>
<dbReference type="SMART" id="SM00729">
    <property type="entry name" value="Elp3"/>
    <property type="match status" value="1"/>
</dbReference>
<organism evidence="2 3">
    <name type="scientific">Methanocaldococcus jannaschii</name>
    <dbReference type="NCBI Taxonomy" id="2190"/>
    <lineage>
        <taxon>Archaea</taxon>
        <taxon>Methanobacteriati</taxon>
        <taxon>Methanobacteriota</taxon>
        <taxon>Methanomada group</taxon>
        <taxon>Methanococci</taxon>
        <taxon>Methanococcales</taxon>
        <taxon>Methanocaldococcaceae</taxon>
        <taxon>Methanocaldococcus</taxon>
    </lineage>
</organism>
<dbReference type="AlphaFoldDB" id="A0A832SZB4"/>
<dbReference type="GO" id="GO:0051536">
    <property type="term" value="F:iron-sulfur cluster binding"/>
    <property type="evidence" value="ECO:0007669"/>
    <property type="project" value="InterPro"/>
</dbReference>
<comment type="caution">
    <text evidence="2">The sequence shown here is derived from an EMBL/GenBank/DDBJ whole genome shotgun (WGS) entry which is preliminary data.</text>
</comment>
<dbReference type="Pfam" id="PF19864">
    <property type="entry name" value="Radical_SAM_N2"/>
    <property type="match status" value="1"/>
</dbReference>
<dbReference type="InterPro" id="IPR007197">
    <property type="entry name" value="rSAM"/>
</dbReference>
<feature type="domain" description="Radical SAM core" evidence="1">
    <location>
        <begin position="161"/>
        <end position="378"/>
    </location>
</feature>
<protein>
    <submittedName>
        <fullName evidence="2">Radical SAM protein</fullName>
    </submittedName>
</protein>
<dbReference type="Gene3D" id="3.80.30.20">
    <property type="entry name" value="tm_1862 like domain"/>
    <property type="match status" value="1"/>
</dbReference>
<evidence type="ECO:0000313" key="3">
    <source>
        <dbReference type="Proteomes" id="UP000645676"/>
    </source>
</evidence>
<dbReference type="PROSITE" id="PS51918">
    <property type="entry name" value="RADICAL_SAM"/>
    <property type="match status" value="1"/>
</dbReference>
<gene>
    <name evidence="2" type="ORF">HA335_04280</name>
</gene>
<evidence type="ECO:0000313" key="2">
    <source>
        <dbReference type="EMBL" id="HII59785.1"/>
    </source>
</evidence>
<dbReference type="Proteomes" id="UP000645676">
    <property type="component" value="Unassembled WGS sequence"/>
</dbReference>
<proteinExistence type="predicted"/>
<name>A0A832SZB4_9EURY</name>
<dbReference type="InterPro" id="IPR058240">
    <property type="entry name" value="rSAM_sf"/>
</dbReference>
<dbReference type="CDD" id="cd01335">
    <property type="entry name" value="Radical_SAM"/>
    <property type="match status" value="1"/>
</dbReference>
<dbReference type="InterPro" id="IPR006638">
    <property type="entry name" value="Elp3/MiaA/NifB-like_rSAM"/>
</dbReference>
<dbReference type="InterPro" id="IPR023404">
    <property type="entry name" value="rSAM_horseshoe"/>
</dbReference>
<dbReference type="PANTHER" id="PTHR42731:SF1">
    <property type="entry name" value="RADICAL SAM DOMAIN PROTEIN"/>
    <property type="match status" value="1"/>
</dbReference>
<dbReference type="EMBL" id="DUJR01000023">
    <property type="protein sequence ID" value="HII59785.1"/>
    <property type="molecule type" value="Genomic_DNA"/>
</dbReference>
<dbReference type="InterPro" id="IPR045784">
    <property type="entry name" value="Radical_SAM_N2"/>
</dbReference>
<dbReference type="SFLD" id="SFLDS00029">
    <property type="entry name" value="Radical_SAM"/>
    <property type="match status" value="1"/>
</dbReference>
<dbReference type="PANTHER" id="PTHR42731">
    <property type="entry name" value="SLL1084 PROTEIN"/>
    <property type="match status" value="1"/>
</dbReference>
<dbReference type="SFLD" id="SFLDG01082">
    <property type="entry name" value="B12-binding_domain_containing"/>
    <property type="match status" value="1"/>
</dbReference>
<sequence>MIKNVAIIYPNKFKAGISCLAVHVLANHLSKYRDLNVGVYFLENYDRIKNFDAIFITLQYENDYFNAIKIIKDLRKNNPNAIFVAGGPCVMENFFPIAEFFDVFIVGEIEGSDVMLKVINREFDVEGVYSKYLEKDKVKRIYPKKLTIDDYPIYQPTSEEGAYGKSFLLEIGRGCPRRCRFCLARAIYYPPRFRKLDDLMYLAEEGVKVNKVNKVALIAPSVGDYKYIVELCNFLDDMGVHISPSSLRADTLNDDLMRILKPKTLTIAPEAGSERLREFIKKDIRERDIANAIDLAKKFGVEKVKLYFMVGIPTETDEDIEELINLTKKVKKEIRKVEISVNPMIPKPHTDFEVEEFDLSSKKKIKYIEKALKKEGIRVEYENFNSMICQCILARGDENLSKYLDYSKNPTSLISALKKDRLLDKYLGRFEDKGVWKNIIL</sequence>
<dbReference type="SUPFAM" id="SSF102114">
    <property type="entry name" value="Radical SAM enzymes"/>
    <property type="match status" value="1"/>
</dbReference>
<accession>A0A832SZB4</accession>
<dbReference type="RefSeq" id="WP_064496682.1">
    <property type="nucleotide sequence ID" value="NC_000909.1"/>
</dbReference>
<evidence type="ECO:0000259" key="1">
    <source>
        <dbReference type="PROSITE" id="PS51918"/>
    </source>
</evidence>
<dbReference type="Pfam" id="PF04055">
    <property type="entry name" value="Radical_SAM"/>
    <property type="match status" value="1"/>
</dbReference>